<dbReference type="GO" id="GO:0004497">
    <property type="term" value="F:monooxygenase activity"/>
    <property type="evidence" value="ECO:0007669"/>
    <property type="project" value="UniProtKB-KW"/>
</dbReference>
<dbReference type="InterPro" id="IPR036188">
    <property type="entry name" value="FAD/NAD-bd_sf"/>
</dbReference>
<dbReference type="SUPFAM" id="SSF51905">
    <property type="entry name" value="FAD/NAD(P)-binding domain"/>
    <property type="match status" value="2"/>
</dbReference>
<dbReference type="EMBL" id="AP027732">
    <property type="protein sequence ID" value="BDZ48752.1"/>
    <property type="molecule type" value="Genomic_DNA"/>
</dbReference>
<dbReference type="PRINTS" id="PR00469">
    <property type="entry name" value="PNDRDTASEII"/>
</dbReference>
<gene>
    <name evidence="1" type="ORF">GCM10025867_09930</name>
</gene>
<sequence length="498" mass="53589">MSGSPAPVEVDTLIVGAGFAGLGLAIRLQRERRGSYLVLERANDVGGTWRDNVYPGVACDIPSHLYSFSFRPNPDWSQFYSPGGEILRYLQDAARDEGILPRLRFGAELTEARWDADGECWEVSTTAGAFRGRTLVVATGRLSEKRVPDIEGLGTFGGGVLHSSEWPDELELAGRRVGLVGTGASAVQLLPALAERAAGVVVFQRSAPYVVPRRNTMFSSADRAALAADPEAAQALRRTLFWEAEAGFTARIRATSPLSRLGATAADHLRAQVPDARLREALTPDYEIGCKRVLLSDDYYPSLSRPGVELEPSAVVRVDRSGVIAASGHRHELDLLILATGFTSTEPPIAGRVRGRDELLLADAWAGGMVAYNSTAVAGFPNLFVIDGPNASLGHNSAVHMIETQIGFVLEALDHLSATGASTLEPTRTAQDAYVRELDRRAATTVWTSGGCRSWYVDERSGRLTLLWPDTASAFREEAGRFEPGDFVRRLAGGGVAG</sequence>
<keyword evidence="1" id="KW-0503">Monooxygenase</keyword>
<name>A0ABN6XXV3_9MICO</name>
<evidence type="ECO:0000313" key="1">
    <source>
        <dbReference type="EMBL" id="BDZ48752.1"/>
    </source>
</evidence>
<organism evidence="1 2">
    <name type="scientific">Frondihabitans sucicola</name>
    <dbReference type="NCBI Taxonomy" id="1268041"/>
    <lineage>
        <taxon>Bacteria</taxon>
        <taxon>Bacillati</taxon>
        <taxon>Actinomycetota</taxon>
        <taxon>Actinomycetes</taxon>
        <taxon>Micrococcales</taxon>
        <taxon>Microbacteriaceae</taxon>
        <taxon>Frondihabitans</taxon>
    </lineage>
</organism>
<dbReference type="PANTHER" id="PTHR42877:SF4">
    <property type="entry name" value="FAD_NAD(P)-BINDING DOMAIN-CONTAINING PROTEIN-RELATED"/>
    <property type="match status" value="1"/>
</dbReference>
<keyword evidence="1" id="KW-0560">Oxidoreductase</keyword>
<reference evidence="2" key="1">
    <citation type="journal article" date="2019" name="Int. J. Syst. Evol. Microbiol.">
        <title>The Global Catalogue of Microorganisms (GCM) 10K type strain sequencing project: providing services to taxonomists for standard genome sequencing and annotation.</title>
        <authorList>
            <consortium name="The Broad Institute Genomics Platform"/>
            <consortium name="The Broad Institute Genome Sequencing Center for Infectious Disease"/>
            <person name="Wu L."/>
            <person name="Ma J."/>
        </authorList>
    </citation>
    <scope>NUCLEOTIDE SEQUENCE [LARGE SCALE GENOMIC DNA]</scope>
    <source>
        <strain evidence="2">NBRC 108728</strain>
    </source>
</reference>
<dbReference type="Proteomes" id="UP001321486">
    <property type="component" value="Chromosome"/>
</dbReference>
<protein>
    <submittedName>
        <fullName evidence="1">Monooxygenase</fullName>
    </submittedName>
</protein>
<dbReference type="Gene3D" id="3.50.50.60">
    <property type="entry name" value="FAD/NAD(P)-binding domain"/>
    <property type="match status" value="2"/>
</dbReference>
<proteinExistence type="predicted"/>
<keyword evidence="2" id="KW-1185">Reference proteome</keyword>
<accession>A0ABN6XXV3</accession>
<evidence type="ECO:0000313" key="2">
    <source>
        <dbReference type="Proteomes" id="UP001321486"/>
    </source>
</evidence>
<dbReference type="Pfam" id="PF13450">
    <property type="entry name" value="NAD_binding_8"/>
    <property type="match status" value="1"/>
</dbReference>
<dbReference type="InterPro" id="IPR051209">
    <property type="entry name" value="FAD-bind_Monooxygenase_sf"/>
</dbReference>
<dbReference type="PANTHER" id="PTHR42877">
    <property type="entry name" value="L-ORNITHINE N(5)-MONOOXYGENASE-RELATED"/>
    <property type="match status" value="1"/>
</dbReference>